<sequence length="209" mass="23372">MKNFWSLFKLRKDENGKPTKLSYVMILGLVGILLVLTSNIFQDDSNEPAPYLEQNQSTPKNSGVETHKSEPDKASIIAEMEKQYETELKEMLKSMEGISGVDVMVNLDATSLKIYEKNTTTNEQTTEEEDSNGGDRTIEEFSEDKQTVIVRSQNDESPILIQTKKPKVRGVLIVGNGLGNVQTEEMVIEAVSRVLDVPTHRISVAPKKN</sequence>
<dbReference type="NCBIfam" id="TIGR02830">
    <property type="entry name" value="spore_III_AG"/>
    <property type="match status" value="1"/>
</dbReference>
<name>A0ABN1AR28_9BACI</name>
<dbReference type="InterPro" id="IPR014195">
    <property type="entry name" value="Spore_III_AG"/>
</dbReference>
<feature type="transmembrane region" description="Helical" evidence="2">
    <location>
        <begin position="21"/>
        <end position="41"/>
    </location>
</feature>
<accession>A0ABN1AR28</accession>
<evidence type="ECO:0000256" key="2">
    <source>
        <dbReference type="SAM" id="Phobius"/>
    </source>
</evidence>
<feature type="region of interest" description="Disordered" evidence="1">
    <location>
        <begin position="118"/>
        <end position="138"/>
    </location>
</feature>
<reference evidence="3 4" key="1">
    <citation type="journal article" date="2019" name="Int. J. Syst. Evol. Microbiol.">
        <title>The Global Catalogue of Microorganisms (GCM) 10K type strain sequencing project: providing services to taxonomists for standard genome sequencing and annotation.</title>
        <authorList>
            <consortium name="The Broad Institute Genomics Platform"/>
            <consortium name="The Broad Institute Genome Sequencing Center for Infectious Disease"/>
            <person name="Wu L."/>
            <person name="Ma J."/>
        </authorList>
    </citation>
    <scope>NUCLEOTIDE SEQUENCE [LARGE SCALE GENOMIC DNA]</scope>
    <source>
        <strain evidence="3 4">JCM 12389</strain>
    </source>
</reference>
<dbReference type="Proteomes" id="UP001500880">
    <property type="component" value="Unassembled WGS sequence"/>
</dbReference>
<dbReference type="RefSeq" id="WP_343836905.1">
    <property type="nucleotide sequence ID" value="NZ_BAAADO010000001.1"/>
</dbReference>
<comment type="caution">
    <text evidence="3">The sequence shown here is derived from an EMBL/GenBank/DDBJ whole genome shotgun (WGS) entry which is preliminary data.</text>
</comment>
<keyword evidence="2" id="KW-0812">Transmembrane</keyword>
<evidence type="ECO:0000313" key="3">
    <source>
        <dbReference type="EMBL" id="GAA0482131.1"/>
    </source>
</evidence>
<evidence type="ECO:0000256" key="1">
    <source>
        <dbReference type="SAM" id="MobiDB-lite"/>
    </source>
</evidence>
<feature type="region of interest" description="Disordered" evidence="1">
    <location>
        <begin position="47"/>
        <end position="74"/>
    </location>
</feature>
<organism evidence="3 4">
    <name type="scientific">Salinibacillus aidingensis</name>
    <dbReference type="NCBI Taxonomy" id="237684"/>
    <lineage>
        <taxon>Bacteria</taxon>
        <taxon>Bacillati</taxon>
        <taxon>Bacillota</taxon>
        <taxon>Bacilli</taxon>
        <taxon>Bacillales</taxon>
        <taxon>Bacillaceae</taxon>
        <taxon>Salinibacillus</taxon>
    </lineage>
</organism>
<dbReference type="EMBL" id="BAAADO010000001">
    <property type="protein sequence ID" value="GAA0482131.1"/>
    <property type="molecule type" value="Genomic_DNA"/>
</dbReference>
<keyword evidence="2" id="KW-1133">Transmembrane helix</keyword>
<protein>
    <submittedName>
        <fullName evidence="3">Stage III sporulation protein AG</fullName>
    </submittedName>
</protein>
<feature type="compositionally biased region" description="Polar residues" evidence="1">
    <location>
        <begin position="53"/>
        <end position="64"/>
    </location>
</feature>
<evidence type="ECO:0000313" key="4">
    <source>
        <dbReference type="Proteomes" id="UP001500880"/>
    </source>
</evidence>
<gene>
    <name evidence="3" type="primary">spoIIIAG</name>
    <name evidence="3" type="ORF">GCM10008986_03710</name>
</gene>
<proteinExistence type="predicted"/>
<keyword evidence="4" id="KW-1185">Reference proteome</keyword>
<keyword evidence="2" id="KW-0472">Membrane</keyword>
<feature type="compositionally biased region" description="Basic and acidic residues" evidence="1">
    <location>
        <begin position="65"/>
        <end position="74"/>
    </location>
</feature>